<dbReference type="GO" id="GO:0050577">
    <property type="term" value="F:GDP-L-fucose synthase activity"/>
    <property type="evidence" value="ECO:0007669"/>
    <property type="project" value="UniProtKB-EC"/>
</dbReference>
<evidence type="ECO:0000313" key="9">
    <source>
        <dbReference type="EMBL" id="KAK1654029.1"/>
    </source>
</evidence>
<organism evidence="9 10">
    <name type="scientific">Lolium multiflorum</name>
    <name type="common">Italian ryegrass</name>
    <name type="synonym">Lolium perenne subsp. multiflorum</name>
    <dbReference type="NCBI Taxonomy" id="4521"/>
    <lineage>
        <taxon>Eukaryota</taxon>
        <taxon>Viridiplantae</taxon>
        <taxon>Streptophyta</taxon>
        <taxon>Embryophyta</taxon>
        <taxon>Tracheophyta</taxon>
        <taxon>Spermatophyta</taxon>
        <taxon>Magnoliopsida</taxon>
        <taxon>Liliopsida</taxon>
        <taxon>Poales</taxon>
        <taxon>Poaceae</taxon>
        <taxon>BOP clade</taxon>
        <taxon>Pooideae</taxon>
        <taxon>Poodae</taxon>
        <taxon>Poeae</taxon>
        <taxon>Poeae Chloroplast Group 2 (Poeae type)</taxon>
        <taxon>Loliodinae</taxon>
        <taxon>Loliinae</taxon>
        <taxon>Lolium</taxon>
    </lineage>
</organism>
<proteinExistence type="inferred from homology"/>
<evidence type="ECO:0000256" key="3">
    <source>
        <dbReference type="ARBA" id="ARBA00012371"/>
    </source>
</evidence>
<name>A0AAD8SLM4_LOLMU</name>
<dbReference type="InterPro" id="IPR028614">
    <property type="entry name" value="GDP_fucose/colitose_synth"/>
</dbReference>
<comment type="similarity">
    <text evidence="2">Belongs to the NAD(P)-dependent epimerase/dehydratase family. Fucose synthase subfamily.</text>
</comment>
<dbReference type="HAMAP" id="MF_00956">
    <property type="entry name" value="GDP_fucose_synth"/>
    <property type="match status" value="1"/>
</dbReference>
<dbReference type="InterPro" id="IPR001509">
    <property type="entry name" value="Epimerase_deHydtase"/>
</dbReference>
<evidence type="ECO:0000313" key="8">
    <source>
        <dbReference type="EMBL" id="KAK1654026.1"/>
    </source>
</evidence>
<dbReference type="PANTHER" id="PTHR43238:SF6">
    <property type="entry name" value="GDP-L-FUCOSE SYNTHASE 2-RELATED"/>
    <property type="match status" value="1"/>
</dbReference>
<protein>
    <recommendedName>
        <fullName evidence="3">GDP-L-fucose synthase</fullName>
        <ecNumber evidence="3">1.1.1.271</ecNumber>
    </recommendedName>
</protein>
<evidence type="ECO:0000256" key="6">
    <source>
        <dbReference type="ARBA" id="ARBA00023235"/>
    </source>
</evidence>
<comment type="pathway">
    <text evidence="1">Nucleotide-sugar biosynthesis; GDP-L-fucose biosynthesis via de novo pathway; GDP-L-fucose from GDP-alpha-D-mannose: step 2/2.</text>
</comment>
<dbReference type="CDD" id="cd05239">
    <property type="entry name" value="GDP_FS_SDR_e"/>
    <property type="match status" value="1"/>
</dbReference>
<dbReference type="Proteomes" id="UP001231189">
    <property type="component" value="Unassembled WGS sequence"/>
</dbReference>
<evidence type="ECO:0000259" key="7">
    <source>
        <dbReference type="Pfam" id="PF01370"/>
    </source>
</evidence>
<dbReference type="EMBL" id="JAUUTY010000004">
    <property type="protein sequence ID" value="KAK1654026.1"/>
    <property type="molecule type" value="Genomic_DNA"/>
</dbReference>
<sequence length="298" mass="32770">MVGSAVHRRLTDLGFTNIVVRTRAELDLTRQQDVEAFFDSERPCYVIVCAARCGGLHASMAAPAEYLTENLNITVNVLSAAHRCGSVRKLLFLAGATIYPEDAPQPIPESALLSGPPAPGSEWYGIARIVGIKMCQAYRAGHGMDAIAAVPNNIYGPREPFSTELTHVVPALIRRFHHAKVTGTPETVVWGSGTVLREFTHVDDLVDAMLLLMDKYSDAEHVNVGSGVEVTLRELAETVKEVVGYHGRVVWDVGRPDGVPRRLLDSSKMRQLGWDPKVALQHGIMKLYQFYLAHKSMT</sequence>
<evidence type="ECO:0000256" key="2">
    <source>
        <dbReference type="ARBA" id="ARBA00005959"/>
    </source>
</evidence>
<accession>A0AAD8SLM4</accession>
<dbReference type="InterPro" id="IPR036291">
    <property type="entry name" value="NAD(P)-bd_dom_sf"/>
</dbReference>
<dbReference type="PANTHER" id="PTHR43238">
    <property type="entry name" value="GDP-L-FUCOSE SYNTHASE"/>
    <property type="match status" value="1"/>
</dbReference>
<evidence type="ECO:0000256" key="5">
    <source>
        <dbReference type="ARBA" id="ARBA00023002"/>
    </source>
</evidence>
<dbReference type="Gene3D" id="3.40.50.720">
    <property type="entry name" value="NAD(P)-binding Rossmann-like Domain"/>
    <property type="match status" value="1"/>
</dbReference>
<reference evidence="9" key="1">
    <citation type="submission" date="2023-07" db="EMBL/GenBank/DDBJ databases">
        <title>A chromosome-level genome assembly of Lolium multiflorum.</title>
        <authorList>
            <person name="Chen Y."/>
            <person name="Copetti D."/>
            <person name="Kolliker R."/>
            <person name="Studer B."/>
        </authorList>
    </citation>
    <scope>NUCLEOTIDE SEQUENCE</scope>
    <source>
        <strain evidence="9">02402/16</strain>
        <tissue evidence="9">Leaf</tissue>
    </source>
</reference>
<dbReference type="EMBL" id="JAUUTY010000004">
    <property type="protein sequence ID" value="KAK1654029.1"/>
    <property type="molecule type" value="Genomic_DNA"/>
</dbReference>
<feature type="domain" description="NAD-dependent epimerase/dehydratase" evidence="7">
    <location>
        <begin position="1"/>
        <end position="225"/>
    </location>
</feature>
<dbReference type="EC" id="1.1.1.271" evidence="3"/>
<dbReference type="AlphaFoldDB" id="A0AAD8SLM4"/>
<keyword evidence="6" id="KW-0413">Isomerase</keyword>
<dbReference type="Gene3D" id="3.90.25.10">
    <property type="entry name" value="UDP-galactose 4-epimerase, domain 1"/>
    <property type="match status" value="1"/>
</dbReference>
<keyword evidence="4" id="KW-0521">NADP</keyword>
<comment type="caution">
    <text evidence="9">The sequence shown here is derived from an EMBL/GenBank/DDBJ whole genome shotgun (WGS) entry which is preliminary data.</text>
</comment>
<keyword evidence="5" id="KW-0560">Oxidoreductase</keyword>
<evidence type="ECO:0000256" key="1">
    <source>
        <dbReference type="ARBA" id="ARBA00004883"/>
    </source>
</evidence>
<keyword evidence="10" id="KW-1185">Reference proteome</keyword>
<gene>
    <name evidence="8" type="ORF">QYE76_071831</name>
    <name evidence="9" type="ORF">QYE76_071834</name>
</gene>
<evidence type="ECO:0000313" key="10">
    <source>
        <dbReference type="Proteomes" id="UP001231189"/>
    </source>
</evidence>
<dbReference type="SUPFAM" id="SSF51735">
    <property type="entry name" value="NAD(P)-binding Rossmann-fold domains"/>
    <property type="match status" value="1"/>
</dbReference>
<dbReference type="GO" id="GO:0016853">
    <property type="term" value="F:isomerase activity"/>
    <property type="evidence" value="ECO:0007669"/>
    <property type="project" value="UniProtKB-KW"/>
</dbReference>
<evidence type="ECO:0000256" key="4">
    <source>
        <dbReference type="ARBA" id="ARBA00022857"/>
    </source>
</evidence>
<dbReference type="Pfam" id="PF01370">
    <property type="entry name" value="Epimerase"/>
    <property type="match status" value="1"/>
</dbReference>